<comment type="similarity">
    <text evidence="4">Belongs to the DoxX family.</text>
</comment>
<dbReference type="AlphaFoldDB" id="A0AAQ4D9S3"/>
<sequence length="180" mass="20151">MRSIVLTTLSVFLGLFFIFVGSMKVTPNINREMHREIRRNFVQYSKVFPLSKLLNFKMNPKFYRLFIGWSEVVCGTILVLVPGRIKQLANVMLLVLVLGAVYTHAALRDKFERMAPSIVFSLMLGCRLVVFYQVQSRERKHALLGRQAAMATTSSAATAAPSAQQQAQEAAAASARPKLD</sequence>
<keyword evidence="10" id="KW-0143">Chaperone</keyword>
<protein>
    <recommendedName>
        <fullName evidence="12">Novel acetylcholine receptor chaperone</fullName>
    </recommendedName>
</protein>
<dbReference type="PANTHER" id="PTHR13163:SF0">
    <property type="entry name" value="NOVEL ACETYLCHOLINE RECEPTOR CHAPERONE"/>
    <property type="match status" value="1"/>
</dbReference>
<comment type="caution">
    <text evidence="15">The sequence shown here is derived from an EMBL/GenBank/DDBJ whole genome shotgun (WGS) entry which is preliminary data.</text>
</comment>
<organism evidence="15 16">
    <name type="scientific">Amblyomma americanum</name>
    <name type="common">Lone star tick</name>
    <dbReference type="NCBI Taxonomy" id="6943"/>
    <lineage>
        <taxon>Eukaryota</taxon>
        <taxon>Metazoa</taxon>
        <taxon>Ecdysozoa</taxon>
        <taxon>Arthropoda</taxon>
        <taxon>Chelicerata</taxon>
        <taxon>Arachnida</taxon>
        <taxon>Acari</taxon>
        <taxon>Parasitiformes</taxon>
        <taxon>Ixodida</taxon>
        <taxon>Ixodoidea</taxon>
        <taxon>Ixodidae</taxon>
        <taxon>Amblyomminae</taxon>
        <taxon>Amblyomma</taxon>
    </lineage>
</organism>
<keyword evidence="9" id="KW-0576">Peroxisome</keyword>
<feature type="region of interest" description="Disordered" evidence="13">
    <location>
        <begin position="155"/>
        <end position="180"/>
    </location>
</feature>
<gene>
    <name evidence="15" type="ORF">V5799_003156</name>
</gene>
<keyword evidence="6" id="KW-0256">Endoplasmic reticulum</keyword>
<dbReference type="GO" id="GO:2000010">
    <property type="term" value="P:positive regulation of protein localization to cell surface"/>
    <property type="evidence" value="ECO:0007669"/>
    <property type="project" value="TreeGrafter"/>
</dbReference>
<evidence type="ECO:0000256" key="10">
    <source>
        <dbReference type="ARBA" id="ARBA00023186"/>
    </source>
</evidence>
<dbReference type="InterPro" id="IPR040399">
    <property type="entry name" value="TMEM35A/B"/>
</dbReference>
<keyword evidence="11" id="KW-0968">Cytoplasmic vesicle</keyword>
<evidence type="ECO:0000313" key="16">
    <source>
        <dbReference type="Proteomes" id="UP001321473"/>
    </source>
</evidence>
<evidence type="ECO:0000256" key="7">
    <source>
        <dbReference type="ARBA" id="ARBA00022989"/>
    </source>
</evidence>
<dbReference type="PANTHER" id="PTHR13163">
    <property type="entry name" value="SPINAL CORD EXPRESSION PROTEIN 4"/>
    <property type="match status" value="1"/>
</dbReference>
<dbReference type="Proteomes" id="UP001321473">
    <property type="component" value="Unassembled WGS sequence"/>
</dbReference>
<evidence type="ECO:0000256" key="13">
    <source>
        <dbReference type="SAM" id="MobiDB-lite"/>
    </source>
</evidence>
<evidence type="ECO:0000256" key="14">
    <source>
        <dbReference type="SAM" id="Phobius"/>
    </source>
</evidence>
<evidence type="ECO:0000256" key="2">
    <source>
        <dbReference type="ARBA" id="ARBA00004541"/>
    </source>
</evidence>
<dbReference type="EMBL" id="JARKHS020033328">
    <property type="protein sequence ID" value="KAK8759213.1"/>
    <property type="molecule type" value="Genomic_DNA"/>
</dbReference>
<dbReference type="Pfam" id="PF13564">
    <property type="entry name" value="DoxX_2"/>
    <property type="match status" value="1"/>
</dbReference>
<accession>A0AAQ4D9S3</accession>
<evidence type="ECO:0000313" key="15">
    <source>
        <dbReference type="EMBL" id="KAK8759213.1"/>
    </source>
</evidence>
<keyword evidence="8 14" id="KW-0472">Membrane</keyword>
<feature type="transmembrane region" description="Helical" evidence="14">
    <location>
        <begin position="88"/>
        <end position="107"/>
    </location>
</feature>
<name>A0AAQ4D9S3_AMBAM</name>
<evidence type="ECO:0000256" key="1">
    <source>
        <dbReference type="ARBA" id="ARBA00004477"/>
    </source>
</evidence>
<feature type="transmembrane region" description="Helical" evidence="14">
    <location>
        <begin position="113"/>
        <end position="134"/>
    </location>
</feature>
<feature type="transmembrane region" description="Helical" evidence="14">
    <location>
        <begin position="62"/>
        <end position="81"/>
    </location>
</feature>
<evidence type="ECO:0000256" key="8">
    <source>
        <dbReference type="ARBA" id="ARBA00023136"/>
    </source>
</evidence>
<dbReference type="InterPro" id="IPR032808">
    <property type="entry name" value="DoxX"/>
</dbReference>
<evidence type="ECO:0000256" key="6">
    <source>
        <dbReference type="ARBA" id="ARBA00022824"/>
    </source>
</evidence>
<reference evidence="15 16" key="1">
    <citation type="journal article" date="2023" name="Arcadia Sci">
        <title>De novo assembly of a long-read Amblyomma americanum tick genome.</title>
        <authorList>
            <person name="Chou S."/>
            <person name="Poskanzer K.E."/>
            <person name="Rollins M."/>
            <person name="Thuy-Boun P.S."/>
        </authorList>
    </citation>
    <scope>NUCLEOTIDE SEQUENCE [LARGE SCALE GENOMIC DNA]</scope>
    <source>
        <strain evidence="15">F_SG_1</strain>
        <tissue evidence="15">Salivary glands</tissue>
    </source>
</reference>
<evidence type="ECO:0000256" key="9">
    <source>
        <dbReference type="ARBA" id="ARBA00023140"/>
    </source>
</evidence>
<dbReference type="GO" id="GO:0031410">
    <property type="term" value="C:cytoplasmic vesicle"/>
    <property type="evidence" value="ECO:0007669"/>
    <property type="project" value="UniProtKB-SubCell"/>
</dbReference>
<dbReference type="GO" id="GO:0005778">
    <property type="term" value="C:peroxisomal membrane"/>
    <property type="evidence" value="ECO:0007669"/>
    <property type="project" value="UniProtKB-SubCell"/>
</dbReference>
<evidence type="ECO:0000256" key="4">
    <source>
        <dbReference type="ARBA" id="ARBA00006679"/>
    </source>
</evidence>
<keyword evidence="7 14" id="KW-1133">Transmembrane helix</keyword>
<proteinExistence type="inferred from homology"/>
<evidence type="ECO:0000256" key="11">
    <source>
        <dbReference type="ARBA" id="ARBA00023329"/>
    </source>
</evidence>
<dbReference type="GO" id="GO:0005789">
    <property type="term" value="C:endoplasmic reticulum membrane"/>
    <property type="evidence" value="ECO:0007669"/>
    <property type="project" value="UniProtKB-SubCell"/>
</dbReference>
<evidence type="ECO:0000256" key="5">
    <source>
        <dbReference type="ARBA" id="ARBA00022692"/>
    </source>
</evidence>
<evidence type="ECO:0000256" key="12">
    <source>
        <dbReference type="ARBA" id="ARBA00024424"/>
    </source>
</evidence>
<keyword evidence="5 14" id="KW-0812">Transmembrane</keyword>
<comment type="subcellular location">
    <subcellularLocation>
        <location evidence="2">Cytoplasmic vesicle</location>
    </subcellularLocation>
    <subcellularLocation>
        <location evidence="1">Endoplasmic reticulum membrane</location>
        <topology evidence="1">Multi-pass membrane protein</topology>
    </subcellularLocation>
    <subcellularLocation>
        <location evidence="3">Peroxisome membrane</location>
        <topology evidence="3">Multi-pass membrane protein</topology>
    </subcellularLocation>
</comment>
<dbReference type="GO" id="GO:0051131">
    <property type="term" value="P:chaperone-mediated protein complex assembly"/>
    <property type="evidence" value="ECO:0007669"/>
    <property type="project" value="TreeGrafter"/>
</dbReference>
<keyword evidence="16" id="KW-1185">Reference proteome</keyword>
<evidence type="ECO:0000256" key="3">
    <source>
        <dbReference type="ARBA" id="ARBA00004585"/>
    </source>
</evidence>